<reference evidence="1" key="1">
    <citation type="submission" date="2018-02" db="EMBL/GenBank/DDBJ databases">
        <title>Rhizophora mucronata_Transcriptome.</title>
        <authorList>
            <person name="Meera S.P."/>
            <person name="Sreeshan A."/>
            <person name="Augustine A."/>
        </authorList>
    </citation>
    <scope>NUCLEOTIDE SEQUENCE</scope>
    <source>
        <tissue evidence="1">Leaf</tissue>
    </source>
</reference>
<name>A0A2P2J235_RHIMU</name>
<sequence length="30" mass="3536">MKNTFHRVMNDNAFPGARLTRTLEHQFSLC</sequence>
<organism evidence="1">
    <name type="scientific">Rhizophora mucronata</name>
    <name type="common">Asiatic mangrove</name>
    <dbReference type="NCBI Taxonomy" id="61149"/>
    <lineage>
        <taxon>Eukaryota</taxon>
        <taxon>Viridiplantae</taxon>
        <taxon>Streptophyta</taxon>
        <taxon>Embryophyta</taxon>
        <taxon>Tracheophyta</taxon>
        <taxon>Spermatophyta</taxon>
        <taxon>Magnoliopsida</taxon>
        <taxon>eudicotyledons</taxon>
        <taxon>Gunneridae</taxon>
        <taxon>Pentapetalae</taxon>
        <taxon>rosids</taxon>
        <taxon>fabids</taxon>
        <taxon>Malpighiales</taxon>
        <taxon>Rhizophoraceae</taxon>
        <taxon>Rhizophora</taxon>
    </lineage>
</organism>
<dbReference type="EMBL" id="GGEC01007051">
    <property type="protein sequence ID" value="MBW87534.1"/>
    <property type="molecule type" value="Transcribed_RNA"/>
</dbReference>
<dbReference type="AlphaFoldDB" id="A0A2P2J235"/>
<protein>
    <submittedName>
        <fullName evidence="1">Uncharacterized protein</fullName>
    </submittedName>
</protein>
<accession>A0A2P2J235</accession>
<evidence type="ECO:0000313" key="1">
    <source>
        <dbReference type="EMBL" id="MBW87534.1"/>
    </source>
</evidence>
<proteinExistence type="predicted"/>